<feature type="transmembrane region" description="Helical" evidence="9">
    <location>
        <begin position="35"/>
        <end position="53"/>
    </location>
</feature>
<keyword evidence="7 9" id="KW-0472">Membrane</keyword>
<dbReference type="CDD" id="cd07571">
    <property type="entry name" value="ALP_N-acyl_transferase"/>
    <property type="match status" value="1"/>
</dbReference>
<feature type="transmembrane region" description="Helical" evidence="9">
    <location>
        <begin position="60"/>
        <end position="80"/>
    </location>
</feature>
<dbReference type="PANTHER" id="PTHR38686:SF1">
    <property type="entry name" value="APOLIPOPROTEIN N-ACYLTRANSFERASE"/>
    <property type="match status" value="1"/>
</dbReference>
<keyword evidence="6 9" id="KW-1133">Transmembrane helix</keyword>
<evidence type="ECO:0000313" key="12">
    <source>
        <dbReference type="Proteomes" id="UP000199181"/>
    </source>
</evidence>
<evidence type="ECO:0000256" key="7">
    <source>
        <dbReference type="ARBA" id="ARBA00023136"/>
    </source>
</evidence>
<evidence type="ECO:0000256" key="6">
    <source>
        <dbReference type="ARBA" id="ARBA00022989"/>
    </source>
</evidence>
<dbReference type="RefSeq" id="WP_093515246.1">
    <property type="nucleotide sequence ID" value="NZ_FOIJ01000001.1"/>
</dbReference>
<feature type="transmembrane region" description="Helical" evidence="9">
    <location>
        <begin position="206"/>
        <end position="227"/>
    </location>
</feature>
<dbReference type="Pfam" id="PF20154">
    <property type="entry name" value="LNT_N"/>
    <property type="match status" value="1"/>
</dbReference>
<organism evidence="11 12">
    <name type="scientific">Stigmatella erecta</name>
    <dbReference type="NCBI Taxonomy" id="83460"/>
    <lineage>
        <taxon>Bacteria</taxon>
        <taxon>Pseudomonadati</taxon>
        <taxon>Myxococcota</taxon>
        <taxon>Myxococcia</taxon>
        <taxon>Myxococcales</taxon>
        <taxon>Cystobacterineae</taxon>
        <taxon>Archangiaceae</taxon>
        <taxon>Stigmatella</taxon>
    </lineage>
</organism>
<dbReference type="GO" id="GO:0016410">
    <property type="term" value="F:N-acyltransferase activity"/>
    <property type="evidence" value="ECO:0007669"/>
    <property type="project" value="UniProtKB-UniRule"/>
</dbReference>
<keyword evidence="4 9" id="KW-0808">Transferase</keyword>
<dbReference type="InterPro" id="IPR003010">
    <property type="entry name" value="C-N_Hydrolase"/>
</dbReference>
<keyword evidence="12" id="KW-1185">Reference proteome</keyword>
<dbReference type="Gene3D" id="3.60.110.10">
    <property type="entry name" value="Carbon-nitrogen hydrolase"/>
    <property type="match status" value="1"/>
</dbReference>
<feature type="transmembrane region" description="Helical" evidence="9">
    <location>
        <begin position="92"/>
        <end position="115"/>
    </location>
</feature>
<evidence type="ECO:0000256" key="2">
    <source>
        <dbReference type="ARBA" id="ARBA00010065"/>
    </source>
</evidence>
<dbReference type="HAMAP" id="MF_01148">
    <property type="entry name" value="Lnt"/>
    <property type="match status" value="1"/>
</dbReference>
<dbReference type="InterPro" id="IPR004563">
    <property type="entry name" value="Apolipo_AcylTrfase"/>
</dbReference>
<dbReference type="Pfam" id="PF00795">
    <property type="entry name" value="CN_hydrolase"/>
    <property type="match status" value="1"/>
</dbReference>
<keyword evidence="3 9" id="KW-1003">Cell membrane</keyword>
<dbReference type="GO" id="GO:0005886">
    <property type="term" value="C:plasma membrane"/>
    <property type="evidence" value="ECO:0007669"/>
    <property type="project" value="UniProtKB-SubCell"/>
</dbReference>
<dbReference type="PANTHER" id="PTHR38686">
    <property type="entry name" value="APOLIPOPROTEIN N-ACYLTRANSFERASE"/>
    <property type="match status" value="1"/>
</dbReference>
<comment type="function">
    <text evidence="9">Catalyzes the phospholipid dependent N-acylation of the N-terminal cysteine of apolipoprotein, the last step in lipoprotein maturation.</text>
</comment>
<evidence type="ECO:0000256" key="1">
    <source>
        <dbReference type="ARBA" id="ARBA00004651"/>
    </source>
</evidence>
<dbReference type="NCBIfam" id="TIGR00546">
    <property type="entry name" value="lnt"/>
    <property type="match status" value="1"/>
</dbReference>
<dbReference type="InterPro" id="IPR045378">
    <property type="entry name" value="LNT_N"/>
</dbReference>
<comment type="similarity">
    <text evidence="2 9">Belongs to the CN hydrolase family. Apolipoprotein N-acyltransferase subfamily.</text>
</comment>
<reference evidence="12" key="1">
    <citation type="submission" date="2016-10" db="EMBL/GenBank/DDBJ databases">
        <authorList>
            <person name="Varghese N."/>
            <person name="Submissions S."/>
        </authorList>
    </citation>
    <scope>NUCLEOTIDE SEQUENCE [LARGE SCALE GENOMIC DNA]</scope>
    <source>
        <strain evidence="12">DSM 16858</strain>
    </source>
</reference>
<keyword evidence="8 9" id="KW-0012">Acyltransferase</keyword>
<comment type="pathway">
    <text evidence="9">Protein modification; lipoprotein biosynthesis (N-acyl transfer).</text>
</comment>
<dbReference type="EMBL" id="FOIJ01000001">
    <property type="protein sequence ID" value="SES82246.1"/>
    <property type="molecule type" value="Genomic_DNA"/>
</dbReference>
<accession>A0A1H9ZKU0</accession>
<feature type="transmembrane region" description="Helical" evidence="9">
    <location>
        <begin position="127"/>
        <end position="146"/>
    </location>
</feature>
<comment type="subcellular location">
    <subcellularLocation>
        <location evidence="1 9">Cell membrane</location>
        <topology evidence="1 9">Multi-pass membrane protein</topology>
    </subcellularLocation>
</comment>
<evidence type="ECO:0000313" key="11">
    <source>
        <dbReference type="EMBL" id="SES82246.1"/>
    </source>
</evidence>
<evidence type="ECO:0000256" key="8">
    <source>
        <dbReference type="ARBA" id="ARBA00023315"/>
    </source>
</evidence>
<sequence length="556" mass="59878">MSAAPSLARRAGEMLLGALAAAWMVRVYGRMEPAWVWLCFVALVPWLAVLDRLRTAAQALVAGLVLSAVFTGVVLGWFAGSLRAYAQSSNAWAYWLVLLLCSPVLQPQFITAALARHLARRAAPPGAFLRVGLTAALVYVGTEWVWPKLLADTLGHGLYASVWWRQGADLAGAQGLTFLLILINECVLAALRAFAARGGTWPGVRALRVPAGVAGALLAALTGYGALRYRQVSAQTGSGPELAVGVVQANITNYGQLRAELGTFDALRTILDTHYALSDALMKDARPDLLVWPETVYPTTFRSPKSAEGEAFDNELAAFVGERQMPLIFGAYELDQEREFNAAMFLGPVGREEERRLGFASYRKTLLFPLTEWIPDLVDTPSLRSFLPWLGTWKRGPGPRTVDFPLRGGRVLKVAPLICYEAIFPAYVAQAVGKGAELIVTLSNDSWFGTSAGPRLHLTLAAFRSIETRLPQVRATNSGISALITPAGDILQETGVGQRAGVLMRVPSTGHLGTLMVAWGDWFGPTALALGVGLLLAQALRSRLTPGAARRPDPSP</sequence>
<dbReference type="EC" id="2.3.1.269" evidence="9"/>
<dbReference type="UniPathway" id="UPA00666"/>
<dbReference type="PROSITE" id="PS50263">
    <property type="entry name" value="CN_HYDROLASE"/>
    <property type="match status" value="1"/>
</dbReference>
<evidence type="ECO:0000256" key="4">
    <source>
        <dbReference type="ARBA" id="ARBA00022679"/>
    </source>
</evidence>
<gene>
    <name evidence="9" type="primary">lnt</name>
    <name evidence="11" type="ORF">SAMN05443639_101342</name>
</gene>
<dbReference type="SUPFAM" id="SSF56317">
    <property type="entry name" value="Carbon-nitrogen hydrolase"/>
    <property type="match status" value="1"/>
</dbReference>
<dbReference type="InterPro" id="IPR036526">
    <property type="entry name" value="C-N_Hydrolase_sf"/>
</dbReference>
<evidence type="ECO:0000259" key="10">
    <source>
        <dbReference type="PROSITE" id="PS50263"/>
    </source>
</evidence>
<keyword evidence="11" id="KW-0449">Lipoprotein</keyword>
<evidence type="ECO:0000256" key="9">
    <source>
        <dbReference type="HAMAP-Rule" id="MF_01148"/>
    </source>
</evidence>
<dbReference type="Proteomes" id="UP000199181">
    <property type="component" value="Unassembled WGS sequence"/>
</dbReference>
<name>A0A1H9ZKU0_9BACT</name>
<comment type="catalytic activity">
    <reaction evidence="9">
        <text>N-terminal S-1,2-diacyl-sn-glyceryl-L-cysteinyl-[lipoprotein] + a glycerophospholipid = N-acyl-S-1,2-diacyl-sn-glyceryl-L-cysteinyl-[lipoprotein] + a 2-acyl-sn-glycero-3-phospholipid + H(+)</text>
        <dbReference type="Rhea" id="RHEA:48228"/>
        <dbReference type="Rhea" id="RHEA-COMP:14681"/>
        <dbReference type="Rhea" id="RHEA-COMP:14684"/>
        <dbReference type="ChEBI" id="CHEBI:15378"/>
        <dbReference type="ChEBI" id="CHEBI:136912"/>
        <dbReference type="ChEBI" id="CHEBI:140656"/>
        <dbReference type="ChEBI" id="CHEBI:140657"/>
        <dbReference type="ChEBI" id="CHEBI:140660"/>
        <dbReference type="EC" id="2.3.1.269"/>
    </reaction>
</comment>
<evidence type="ECO:0000256" key="3">
    <source>
        <dbReference type="ARBA" id="ARBA00022475"/>
    </source>
</evidence>
<proteinExistence type="inferred from homology"/>
<keyword evidence="5 9" id="KW-0812">Transmembrane</keyword>
<feature type="domain" description="CN hydrolase" evidence="10">
    <location>
        <begin position="247"/>
        <end position="510"/>
    </location>
</feature>
<feature type="transmembrane region" description="Helical" evidence="9">
    <location>
        <begin position="171"/>
        <end position="194"/>
    </location>
</feature>
<dbReference type="AlphaFoldDB" id="A0A1H9ZKU0"/>
<protein>
    <recommendedName>
        <fullName evidence="9">Apolipoprotein N-acyltransferase</fullName>
        <shortName evidence="9">ALP N-acyltransferase</shortName>
        <ecNumber evidence="9">2.3.1.269</ecNumber>
    </recommendedName>
</protein>
<evidence type="ECO:0000256" key="5">
    <source>
        <dbReference type="ARBA" id="ARBA00022692"/>
    </source>
</evidence>
<dbReference type="GO" id="GO:0042158">
    <property type="term" value="P:lipoprotein biosynthetic process"/>
    <property type="evidence" value="ECO:0007669"/>
    <property type="project" value="UniProtKB-UniRule"/>
</dbReference>